<dbReference type="EMBL" id="SUMC01000055">
    <property type="protein sequence ID" value="TKA03186.1"/>
    <property type="molecule type" value="Genomic_DNA"/>
</dbReference>
<dbReference type="Gene3D" id="3.30.9.10">
    <property type="entry name" value="D-Amino Acid Oxidase, subunit A, domain 2"/>
    <property type="match status" value="1"/>
</dbReference>
<dbReference type="InterPro" id="IPR050641">
    <property type="entry name" value="RIFMO-like"/>
</dbReference>
<dbReference type="GO" id="GO:0016709">
    <property type="term" value="F:oxidoreductase activity, acting on paired donors, with incorporation or reduction of molecular oxygen, NAD(P)H as one donor, and incorporation of one atom of oxygen"/>
    <property type="evidence" value="ECO:0007669"/>
    <property type="project" value="UniProtKB-ARBA"/>
</dbReference>
<dbReference type="Pfam" id="PF01494">
    <property type="entry name" value="FAD_binding_3"/>
    <property type="match status" value="1"/>
</dbReference>
<evidence type="ECO:0000259" key="3">
    <source>
        <dbReference type="Pfam" id="PF01494"/>
    </source>
</evidence>
<dbReference type="AlphaFoldDB" id="A0A4U0S2T3"/>
<keyword evidence="4" id="KW-0503">Monooxygenase</keyword>
<keyword evidence="1" id="KW-0285">Flavoprotein</keyword>
<dbReference type="GO" id="GO:0071949">
    <property type="term" value="F:FAD binding"/>
    <property type="evidence" value="ECO:0007669"/>
    <property type="project" value="InterPro"/>
</dbReference>
<name>A0A4U0S2T3_9ACTN</name>
<keyword evidence="2" id="KW-0274">FAD</keyword>
<dbReference type="SUPFAM" id="SSF51905">
    <property type="entry name" value="FAD/NAD(P)-binding domain"/>
    <property type="match status" value="1"/>
</dbReference>
<dbReference type="InterPro" id="IPR002938">
    <property type="entry name" value="FAD-bd"/>
</dbReference>
<evidence type="ECO:0000256" key="2">
    <source>
        <dbReference type="ARBA" id="ARBA00022827"/>
    </source>
</evidence>
<evidence type="ECO:0000313" key="5">
    <source>
        <dbReference type="Proteomes" id="UP000305778"/>
    </source>
</evidence>
<dbReference type="SUPFAM" id="SSF54373">
    <property type="entry name" value="FAD-linked reductases, C-terminal domain"/>
    <property type="match status" value="1"/>
</dbReference>
<evidence type="ECO:0000313" key="4">
    <source>
        <dbReference type="EMBL" id="TKA03186.1"/>
    </source>
</evidence>
<reference evidence="4 5" key="1">
    <citation type="submission" date="2019-04" db="EMBL/GenBank/DDBJ databases">
        <title>Streptomyces oryziradicis sp. nov., a novel actinomycete isolated from rhizosphere soil of rice (Oryza sativa L.).</title>
        <authorList>
            <person name="Li C."/>
        </authorList>
    </citation>
    <scope>NUCLEOTIDE SEQUENCE [LARGE SCALE GENOMIC DNA]</scope>
    <source>
        <strain evidence="4 5">NEAU-C40</strain>
    </source>
</reference>
<dbReference type="PANTHER" id="PTHR43004:SF3">
    <property type="entry name" value="P-HYDROXYBENZOATE HYDROXYLASE"/>
    <property type="match status" value="1"/>
</dbReference>
<dbReference type="Proteomes" id="UP000305778">
    <property type="component" value="Unassembled WGS sequence"/>
</dbReference>
<organism evidence="4 5">
    <name type="scientific">Actinacidiphila oryziradicis</name>
    <dbReference type="NCBI Taxonomy" id="2571141"/>
    <lineage>
        <taxon>Bacteria</taxon>
        <taxon>Bacillati</taxon>
        <taxon>Actinomycetota</taxon>
        <taxon>Actinomycetes</taxon>
        <taxon>Kitasatosporales</taxon>
        <taxon>Streptomycetaceae</taxon>
        <taxon>Actinacidiphila</taxon>
    </lineage>
</organism>
<protein>
    <submittedName>
        <fullName evidence="4">4-hydroxybenzoate 3-monooxygenase</fullName>
    </submittedName>
</protein>
<dbReference type="PANTHER" id="PTHR43004">
    <property type="entry name" value="TRK SYSTEM POTASSIUM UPTAKE PROTEIN"/>
    <property type="match status" value="1"/>
</dbReference>
<sequence>MPSLTNTQVAVIGAGPAGLALANVLRQRGIGCVLLEAKTREFIEGRPRAGFIEEWAVRALEGHGLAERLLREAQRHTAFEFRFEGARHLIGYGELTGNHHYVYPQTELVKDMLLAYVDKGGGDVRFGVRDVRLHGLESARPSVTYTDPVTGERQLIDCDFVAGCDGARGVSRAYVTENGGTFAGHDYGVGWLALLAQAPPSAETVVFGIHERGFAAHMARSAKVTRYYLQCTPGDDIEGWTDTRVWWELQARLALPGGELTEGPLIEKRILGMHNYVVAPMSYGRLHLAGESAHLIAPIGAKGMNLALYDAFLLADAYASHYVHGDASALSGYSETCLRRVWQYQEFSQWMSDVLHGPSAEPFLAGLAKARLRRLLTSRTARTAFAELYIGKDTGF</sequence>
<proteinExistence type="predicted"/>
<dbReference type="NCBIfam" id="NF006091">
    <property type="entry name" value="PRK08243.1"/>
    <property type="match status" value="1"/>
</dbReference>
<dbReference type="OrthoDB" id="9791689at2"/>
<dbReference type="PRINTS" id="PR00420">
    <property type="entry name" value="RNGMNOXGNASE"/>
</dbReference>
<dbReference type="InterPro" id="IPR036188">
    <property type="entry name" value="FAD/NAD-bd_sf"/>
</dbReference>
<accession>A0A4U0S2T3</accession>
<comment type="caution">
    <text evidence="4">The sequence shown here is derived from an EMBL/GenBank/DDBJ whole genome shotgun (WGS) entry which is preliminary data.</text>
</comment>
<dbReference type="Gene3D" id="3.50.50.60">
    <property type="entry name" value="FAD/NAD(P)-binding domain"/>
    <property type="match status" value="1"/>
</dbReference>
<gene>
    <name evidence="4" type="ORF">FCI23_36605</name>
</gene>
<evidence type="ECO:0000256" key="1">
    <source>
        <dbReference type="ARBA" id="ARBA00022630"/>
    </source>
</evidence>
<dbReference type="RefSeq" id="WP_136728493.1">
    <property type="nucleotide sequence ID" value="NZ_SUMC01000055.1"/>
</dbReference>
<keyword evidence="5" id="KW-1185">Reference proteome</keyword>
<feature type="domain" description="FAD-binding" evidence="3">
    <location>
        <begin position="7"/>
        <end position="347"/>
    </location>
</feature>
<keyword evidence="4" id="KW-0560">Oxidoreductase</keyword>